<protein>
    <submittedName>
        <fullName evidence="9">PDR/VanB family oxidoreductase</fullName>
    </submittedName>
</protein>
<keyword evidence="5" id="KW-0408">Iron</keyword>
<dbReference type="PANTHER" id="PTHR47354:SF1">
    <property type="entry name" value="CARNITINE MONOOXYGENASE REDUCTASE SUBUNIT"/>
    <property type="match status" value="1"/>
</dbReference>
<dbReference type="SUPFAM" id="SSF52343">
    <property type="entry name" value="Ferredoxin reductase-like, C-terminal NADP-linked domain"/>
    <property type="match status" value="1"/>
</dbReference>
<keyword evidence="3" id="KW-0479">Metal-binding</keyword>
<dbReference type="InterPro" id="IPR001433">
    <property type="entry name" value="OxRdtase_FAD/NAD-bd"/>
</dbReference>
<dbReference type="CDD" id="cd06185">
    <property type="entry name" value="PDR_like"/>
    <property type="match status" value="1"/>
</dbReference>
<evidence type="ECO:0000259" key="7">
    <source>
        <dbReference type="PROSITE" id="PS51085"/>
    </source>
</evidence>
<dbReference type="PROSITE" id="PS00197">
    <property type="entry name" value="2FE2S_FER_1"/>
    <property type="match status" value="1"/>
</dbReference>
<dbReference type="RefSeq" id="WP_235705490.1">
    <property type="nucleotide sequence ID" value="NZ_JAKGBZ010000042.1"/>
</dbReference>
<comment type="caution">
    <text evidence="9">The sequence shown here is derived from an EMBL/GenBank/DDBJ whole genome shotgun (WGS) entry which is preliminary data.</text>
</comment>
<dbReference type="PRINTS" id="PR00409">
    <property type="entry name" value="PHDIOXRDTASE"/>
</dbReference>
<dbReference type="InterPro" id="IPR001041">
    <property type="entry name" value="2Fe-2S_ferredoxin-type"/>
</dbReference>
<keyword evidence="2" id="KW-0001">2Fe-2S</keyword>
<dbReference type="SUPFAM" id="SSF63380">
    <property type="entry name" value="Riboflavin synthase domain-like"/>
    <property type="match status" value="1"/>
</dbReference>
<dbReference type="InterPro" id="IPR012675">
    <property type="entry name" value="Beta-grasp_dom_sf"/>
</dbReference>
<dbReference type="EMBL" id="JAKGBZ010000042">
    <property type="protein sequence ID" value="MCF3948205.1"/>
    <property type="molecule type" value="Genomic_DNA"/>
</dbReference>
<dbReference type="CDD" id="cd00207">
    <property type="entry name" value="fer2"/>
    <property type="match status" value="1"/>
</dbReference>
<dbReference type="Gene3D" id="2.40.30.10">
    <property type="entry name" value="Translation factors"/>
    <property type="match status" value="1"/>
</dbReference>
<dbReference type="Gene3D" id="3.40.50.80">
    <property type="entry name" value="Nucleotide-binding domain of ferredoxin-NADP reductase (FNR) module"/>
    <property type="match status" value="1"/>
</dbReference>
<dbReference type="InterPro" id="IPR039261">
    <property type="entry name" value="FNR_nucleotide-bd"/>
</dbReference>
<evidence type="ECO:0000256" key="3">
    <source>
        <dbReference type="ARBA" id="ARBA00022723"/>
    </source>
</evidence>
<dbReference type="InterPro" id="IPR006058">
    <property type="entry name" value="2Fe2S_fd_BS"/>
</dbReference>
<gene>
    <name evidence="9" type="ORF">L2A60_16140</name>
</gene>
<feature type="domain" description="2Fe-2S ferredoxin-type" evidence="7">
    <location>
        <begin position="234"/>
        <end position="319"/>
    </location>
</feature>
<feature type="domain" description="FAD-binding FR-type" evidence="8">
    <location>
        <begin position="4"/>
        <end position="106"/>
    </location>
</feature>
<dbReference type="Pfam" id="PF00111">
    <property type="entry name" value="Fer2"/>
    <property type="match status" value="1"/>
</dbReference>
<evidence type="ECO:0000256" key="5">
    <source>
        <dbReference type="ARBA" id="ARBA00023004"/>
    </source>
</evidence>
<keyword evidence="10" id="KW-1185">Reference proteome</keyword>
<organism evidence="9 10">
    <name type="scientific">Acidiphilium iwatense</name>
    <dbReference type="NCBI Taxonomy" id="768198"/>
    <lineage>
        <taxon>Bacteria</taxon>
        <taxon>Pseudomonadati</taxon>
        <taxon>Pseudomonadota</taxon>
        <taxon>Alphaproteobacteria</taxon>
        <taxon>Acetobacterales</taxon>
        <taxon>Acidocellaceae</taxon>
        <taxon>Acidiphilium</taxon>
    </lineage>
</organism>
<keyword evidence="6" id="KW-0411">Iron-sulfur</keyword>
<evidence type="ECO:0000259" key="8">
    <source>
        <dbReference type="PROSITE" id="PS51384"/>
    </source>
</evidence>
<dbReference type="PROSITE" id="PS51384">
    <property type="entry name" value="FAD_FR"/>
    <property type="match status" value="1"/>
</dbReference>
<evidence type="ECO:0000256" key="4">
    <source>
        <dbReference type="ARBA" id="ARBA00023002"/>
    </source>
</evidence>
<evidence type="ECO:0000313" key="9">
    <source>
        <dbReference type="EMBL" id="MCF3948205.1"/>
    </source>
</evidence>
<accession>A0ABS9E2D6</accession>
<evidence type="ECO:0000256" key="2">
    <source>
        <dbReference type="ARBA" id="ARBA00022714"/>
    </source>
</evidence>
<dbReference type="Gene3D" id="3.10.20.30">
    <property type="match status" value="1"/>
</dbReference>
<keyword evidence="4" id="KW-0560">Oxidoreductase</keyword>
<dbReference type="PANTHER" id="PTHR47354">
    <property type="entry name" value="NADH OXIDOREDUCTASE HCR"/>
    <property type="match status" value="1"/>
</dbReference>
<dbReference type="InterPro" id="IPR036010">
    <property type="entry name" value="2Fe-2S_ferredoxin-like_sf"/>
</dbReference>
<dbReference type="PROSITE" id="PS51085">
    <property type="entry name" value="2FE2S_FER_2"/>
    <property type="match status" value="1"/>
</dbReference>
<dbReference type="InterPro" id="IPR050415">
    <property type="entry name" value="MRET"/>
</dbReference>
<dbReference type="SUPFAM" id="SSF54292">
    <property type="entry name" value="2Fe-2S ferredoxin-like"/>
    <property type="match status" value="1"/>
</dbReference>
<proteinExistence type="predicted"/>
<dbReference type="Pfam" id="PF00175">
    <property type="entry name" value="NAD_binding_1"/>
    <property type="match status" value="1"/>
</dbReference>
<sequence length="319" mass="34837">MSSKDLLQAQVRTLRYEAEGIISIEMMPIPGAHFPRFDAGSHIDFHLPNGLIRNYSLLNSPDDNDRYVVGVLADRQSRGGSRYVHEQFRCGMVVPISAPRNNFTLDESASQTVLVAGGIGITPILCMYRRLRALGRDVRLAYCARTRSHAAFSDELRAIGGDIHFHFDDENGGSPFNLLNYLSKQPGDAHVYCCGPSVMISAFEKACEAANLKNVHIERFSIDPVVQSAPKAGCTVQLAKSGKTFEVQADKTILDALLEAGIDVEFGCKEGICGACETNVLSGYPDHRDGVLSQAEKDSNKVMMICVSRVKSGPIVLDL</sequence>
<dbReference type="InterPro" id="IPR017927">
    <property type="entry name" value="FAD-bd_FR_type"/>
</dbReference>
<reference evidence="9 10" key="1">
    <citation type="submission" date="2022-01" db="EMBL/GenBank/DDBJ databases">
        <authorList>
            <person name="Won M."/>
            <person name="Kim S.-J."/>
            <person name="Kwon S.-W."/>
        </authorList>
    </citation>
    <scope>NUCLEOTIDE SEQUENCE [LARGE SCALE GENOMIC DNA]</scope>
    <source>
        <strain evidence="9 10">KCTC 23505</strain>
    </source>
</reference>
<evidence type="ECO:0000256" key="6">
    <source>
        <dbReference type="ARBA" id="ARBA00023014"/>
    </source>
</evidence>
<dbReference type="Proteomes" id="UP001521209">
    <property type="component" value="Unassembled WGS sequence"/>
</dbReference>
<evidence type="ECO:0000256" key="1">
    <source>
        <dbReference type="ARBA" id="ARBA00022630"/>
    </source>
</evidence>
<name>A0ABS9E2D6_9PROT</name>
<keyword evidence="1" id="KW-0285">Flavoprotein</keyword>
<evidence type="ECO:0000313" key="10">
    <source>
        <dbReference type="Proteomes" id="UP001521209"/>
    </source>
</evidence>
<dbReference type="InterPro" id="IPR017938">
    <property type="entry name" value="Riboflavin_synthase-like_b-brl"/>
</dbReference>